<sequence>MERLYISDLDGTLLTPEKTISPRTREAVNRAIAAGEGFSVATARSASTVVEILQGIQLNLPVVLMNGVFLYDIAADRYLDVQTIPLEAAQRMLDSIEGRGQKAFVYGFDGKMVVVHHKGIDPGAQEVFFHEREDKPFKRFVYTEDFGAAVHQYPVVSFVMIDSYGQLQPIYEEVAAMPELHASFYEDIYCPGAYYLEITSSGASKAGGVRRLMELTGARHITAFGDNLNDLSMLALADEPVAVANAALQVKEMAKRIIGSNQEDGVAQFLEERCGLELAAAKAQ</sequence>
<dbReference type="GO" id="GO:0000287">
    <property type="term" value="F:magnesium ion binding"/>
    <property type="evidence" value="ECO:0007669"/>
    <property type="project" value="TreeGrafter"/>
</dbReference>
<dbReference type="Gene3D" id="3.40.50.1000">
    <property type="entry name" value="HAD superfamily/HAD-like"/>
    <property type="match status" value="1"/>
</dbReference>
<dbReference type="NCBIfam" id="TIGR01484">
    <property type="entry name" value="HAD-SF-IIB"/>
    <property type="match status" value="1"/>
</dbReference>
<dbReference type="InterPro" id="IPR036412">
    <property type="entry name" value="HAD-like_sf"/>
</dbReference>
<dbReference type="GO" id="GO:0005829">
    <property type="term" value="C:cytosol"/>
    <property type="evidence" value="ECO:0007669"/>
    <property type="project" value="TreeGrafter"/>
</dbReference>
<dbReference type="SUPFAM" id="SSF56784">
    <property type="entry name" value="HAD-like"/>
    <property type="match status" value="1"/>
</dbReference>
<dbReference type="PANTHER" id="PTHR10000">
    <property type="entry name" value="PHOSPHOSERINE PHOSPHATASE"/>
    <property type="match status" value="1"/>
</dbReference>
<dbReference type="GO" id="GO:0033883">
    <property type="term" value="F:pyridoxal phosphatase activity"/>
    <property type="evidence" value="ECO:0007669"/>
    <property type="project" value="UniProtKB-EC"/>
</dbReference>
<dbReference type="AlphaFoldDB" id="A0A6N2UM17"/>
<dbReference type="NCBIfam" id="TIGR00099">
    <property type="entry name" value="Cof-subfamily"/>
    <property type="match status" value="1"/>
</dbReference>
<dbReference type="InterPro" id="IPR023214">
    <property type="entry name" value="HAD_sf"/>
</dbReference>
<reference evidence="1" key="1">
    <citation type="submission" date="2019-11" db="EMBL/GenBank/DDBJ databases">
        <authorList>
            <person name="Feng L."/>
        </authorList>
    </citation>
    <scope>NUCLEOTIDE SEQUENCE</scope>
    <source>
        <strain evidence="1">AundefinedLFYP135</strain>
    </source>
</reference>
<dbReference type="InterPro" id="IPR000150">
    <property type="entry name" value="Cof"/>
</dbReference>
<dbReference type="Gene3D" id="3.30.1240.10">
    <property type="match status" value="1"/>
</dbReference>
<proteinExistence type="predicted"/>
<dbReference type="Pfam" id="PF08282">
    <property type="entry name" value="Hydrolase_3"/>
    <property type="match status" value="1"/>
</dbReference>
<evidence type="ECO:0000313" key="1">
    <source>
        <dbReference type="EMBL" id="VYT18769.1"/>
    </source>
</evidence>
<dbReference type="PANTHER" id="PTHR10000:SF8">
    <property type="entry name" value="HAD SUPERFAMILY HYDROLASE-LIKE, TYPE 3"/>
    <property type="match status" value="1"/>
</dbReference>
<keyword evidence="1" id="KW-0378">Hydrolase</keyword>
<dbReference type="EC" id="3.1.3.74" evidence="1"/>
<organism evidence="1">
    <name type="scientific">uncultured Anaerotruncus sp</name>
    <dbReference type="NCBI Taxonomy" id="905011"/>
    <lineage>
        <taxon>Bacteria</taxon>
        <taxon>Bacillati</taxon>
        <taxon>Bacillota</taxon>
        <taxon>Clostridia</taxon>
        <taxon>Eubacteriales</taxon>
        <taxon>Oscillospiraceae</taxon>
        <taxon>Anaerotruncus</taxon>
        <taxon>environmental samples</taxon>
    </lineage>
</organism>
<dbReference type="InterPro" id="IPR006379">
    <property type="entry name" value="HAD-SF_hydro_IIB"/>
</dbReference>
<name>A0A6N2UM17_9FIRM</name>
<dbReference type="EMBL" id="CACRSL010000003">
    <property type="protein sequence ID" value="VYT18769.1"/>
    <property type="molecule type" value="Genomic_DNA"/>
</dbReference>
<protein>
    <submittedName>
        <fullName evidence="1">Pyridoxal phosphate phosphatase YbhA</fullName>
        <ecNumber evidence="1">3.1.3.74</ecNumber>
    </submittedName>
</protein>
<gene>
    <name evidence="1" type="primary">ybhA</name>
    <name evidence="1" type="ORF">AULFYP135_02022</name>
</gene>
<accession>A0A6N2UM17</accession>